<dbReference type="Proteomes" id="UP001066276">
    <property type="component" value="Chromosome 5"/>
</dbReference>
<comment type="caution">
    <text evidence="2">The sequence shown here is derived from an EMBL/GenBank/DDBJ whole genome shotgun (WGS) entry which is preliminary data.</text>
</comment>
<name>A0AAV7R8S3_PLEWA</name>
<dbReference type="InterPro" id="IPR004244">
    <property type="entry name" value="Transposase_22"/>
</dbReference>
<keyword evidence="3" id="KW-1185">Reference proteome</keyword>
<dbReference type="EMBL" id="JANPWB010000009">
    <property type="protein sequence ID" value="KAJ1149157.1"/>
    <property type="molecule type" value="Genomic_DNA"/>
</dbReference>
<dbReference type="Gene3D" id="3.30.70.1820">
    <property type="entry name" value="L1 transposable element, RRM domain"/>
    <property type="match status" value="1"/>
</dbReference>
<evidence type="ECO:0000313" key="2">
    <source>
        <dbReference type="EMBL" id="KAJ1149157.1"/>
    </source>
</evidence>
<sequence length="139" mass="15337">MQTQIAAVAVDVNLLRADLRVVAERSMATEKQVTCLQSEMDTLKASVAILEAKTRKLEARVEDAEGRERRCNLCIMGFPEGAEGANVEAFLKDWISKTLPDAPLSAVFVVEHVHRALAVPPPSRTPPRTIIAKVLNYRD</sequence>
<evidence type="ECO:0000256" key="1">
    <source>
        <dbReference type="SAM" id="Coils"/>
    </source>
</evidence>
<accession>A0AAV7R8S3</accession>
<organism evidence="2 3">
    <name type="scientific">Pleurodeles waltl</name>
    <name type="common">Iberian ribbed newt</name>
    <dbReference type="NCBI Taxonomy" id="8319"/>
    <lineage>
        <taxon>Eukaryota</taxon>
        <taxon>Metazoa</taxon>
        <taxon>Chordata</taxon>
        <taxon>Craniata</taxon>
        <taxon>Vertebrata</taxon>
        <taxon>Euteleostomi</taxon>
        <taxon>Amphibia</taxon>
        <taxon>Batrachia</taxon>
        <taxon>Caudata</taxon>
        <taxon>Salamandroidea</taxon>
        <taxon>Salamandridae</taxon>
        <taxon>Pleurodelinae</taxon>
        <taxon>Pleurodeles</taxon>
    </lineage>
</organism>
<protein>
    <submittedName>
        <fullName evidence="2">Uncharacterized protein</fullName>
    </submittedName>
</protein>
<feature type="coiled-coil region" evidence="1">
    <location>
        <begin position="33"/>
        <end position="67"/>
    </location>
</feature>
<dbReference type="PANTHER" id="PTHR11505">
    <property type="entry name" value="L1 TRANSPOSABLE ELEMENT-RELATED"/>
    <property type="match status" value="1"/>
</dbReference>
<gene>
    <name evidence="2" type="ORF">NDU88_001974</name>
</gene>
<keyword evidence="1" id="KW-0175">Coiled coil</keyword>
<reference evidence="2" key="1">
    <citation type="journal article" date="2022" name="bioRxiv">
        <title>Sequencing and chromosome-scale assembly of the giantPleurodeles waltlgenome.</title>
        <authorList>
            <person name="Brown T."/>
            <person name="Elewa A."/>
            <person name="Iarovenko S."/>
            <person name="Subramanian E."/>
            <person name="Araus A.J."/>
            <person name="Petzold A."/>
            <person name="Susuki M."/>
            <person name="Suzuki K.-i.T."/>
            <person name="Hayashi T."/>
            <person name="Toyoda A."/>
            <person name="Oliveira C."/>
            <person name="Osipova E."/>
            <person name="Leigh N.D."/>
            <person name="Simon A."/>
            <person name="Yun M.H."/>
        </authorList>
    </citation>
    <scope>NUCLEOTIDE SEQUENCE</scope>
    <source>
        <strain evidence="2">20211129_DDA</strain>
        <tissue evidence="2">Liver</tissue>
    </source>
</reference>
<evidence type="ECO:0000313" key="3">
    <source>
        <dbReference type="Proteomes" id="UP001066276"/>
    </source>
</evidence>
<dbReference type="AlphaFoldDB" id="A0AAV7R8S3"/>
<proteinExistence type="predicted"/>